<organism evidence="3 4">
    <name type="scientific">Anser cygnoides</name>
    <name type="common">Swan goose</name>
    <dbReference type="NCBI Taxonomy" id="8845"/>
    <lineage>
        <taxon>Eukaryota</taxon>
        <taxon>Metazoa</taxon>
        <taxon>Chordata</taxon>
        <taxon>Craniata</taxon>
        <taxon>Vertebrata</taxon>
        <taxon>Euteleostomi</taxon>
        <taxon>Archelosauria</taxon>
        <taxon>Archosauria</taxon>
        <taxon>Dinosauria</taxon>
        <taxon>Saurischia</taxon>
        <taxon>Theropoda</taxon>
        <taxon>Coelurosauria</taxon>
        <taxon>Aves</taxon>
        <taxon>Neognathae</taxon>
        <taxon>Galloanserae</taxon>
        <taxon>Anseriformes</taxon>
        <taxon>Anatidae</taxon>
        <taxon>Anserinae</taxon>
        <taxon>Anser</taxon>
    </lineage>
</organism>
<proteinExistence type="predicted"/>
<protein>
    <recommendedName>
        <fullName evidence="2">VIT domain-containing protein</fullName>
    </recommendedName>
</protein>
<dbReference type="Pfam" id="PF13757">
    <property type="entry name" value="VIT_2"/>
    <property type="match status" value="1"/>
</dbReference>
<feature type="domain" description="VIT" evidence="2">
    <location>
        <begin position="1"/>
        <end position="139"/>
    </location>
</feature>
<dbReference type="PANTHER" id="PTHR46299:SF2">
    <property type="entry name" value="VON WILLEBRAND FACTOR A DOMAIN-CONTAINING PROTEIN 5B2"/>
    <property type="match status" value="1"/>
</dbReference>
<evidence type="ECO:0000313" key="3">
    <source>
        <dbReference type="Ensembl" id="ENSACDP00005020704.1"/>
    </source>
</evidence>
<evidence type="ECO:0000313" key="4">
    <source>
        <dbReference type="Proteomes" id="UP000694521"/>
    </source>
</evidence>
<evidence type="ECO:0000259" key="2">
    <source>
        <dbReference type="PROSITE" id="PS51468"/>
    </source>
</evidence>
<dbReference type="PANTHER" id="PTHR46299">
    <property type="entry name" value="VON WILLEBRAND FACTOR A DOMAIN-CONTAINING PROTEIN 5B2-RELATED"/>
    <property type="match status" value="1"/>
</dbReference>
<dbReference type="Ensembl" id="ENSACDT00005024765.1">
    <property type="protein sequence ID" value="ENSACDP00005020704.1"/>
    <property type="gene ID" value="ENSACDG00005014997.1"/>
</dbReference>
<feature type="region of interest" description="Disordered" evidence="1">
    <location>
        <begin position="108"/>
        <end position="132"/>
    </location>
</feature>
<keyword evidence="4" id="KW-1185">Reference proteome</keyword>
<dbReference type="InterPro" id="IPR052627">
    <property type="entry name" value="VWA_domain-containing"/>
</dbReference>
<dbReference type="PROSITE" id="PS51468">
    <property type="entry name" value="VIT"/>
    <property type="match status" value="1"/>
</dbReference>
<dbReference type="AlphaFoldDB" id="A0A8B9IN59"/>
<reference evidence="3" key="2">
    <citation type="submission" date="2025-09" db="UniProtKB">
        <authorList>
            <consortium name="Ensembl"/>
        </authorList>
    </citation>
    <scope>IDENTIFICATION</scope>
</reference>
<reference evidence="3" key="1">
    <citation type="submission" date="2025-08" db="UniProtKB">
        <authorList>
            <consortium name="Ensembl"/>
        </authorList>
    </citation>
    <scope>IDENTIFICATION</scope>
</reference>
<accession>A0A8B9IN59</accession>
<evidence type="ECO:0000256" key="1">
    <source>
        <dbReference type="SAM" id="MobiDB-lite"/>
    </source>
</evidence>
<dbReference type="InterPro" id="IPR013694">
    <property type="entry name" value="VIT"/>
</dbReference>
<dbReference type="Proteomes" id="UP000694521">
    <property type="component" value="Unplaced"/>
</dbReference>
<sequence length="199" mass="21500">MPGLYALSSWEALPLKSSRVKACANGYALSIAAHLVYTNPREEPVEGVFIYPLEESEVVAGFEAAVGSRRVTFQVQSRHRAQDCCLECRTSPGRPRRCASGVLGPVAVPGPEPTGAAPTSVSPTPPGLESPTHALRADAEPWATSATTTCVTLAERHRYDRDVEIILYPCGKGCRRLEKPRVWGRLGMAPPKHLGLGWL</sequence>
<name>A0A8B9IN59_ANSCY</name>